<dbReference type="InterPro" id="IPR039536">
    <property type="entry name" value="TetR_C_Proteobacteria"/>
</dbReference>
<dbReference type="PROSITE" id="PS50977">
    <property type="entry name" value="HTH_TETR_2"/>
    <property type="match status" value="1"/>
</dbReference>
<dbReference type="Pfam" id="PF00440">
    <property type="entry name" value="TetR_N"/>
    <property type="match status" value="1"/>
</dbReference>
<gene>
    <name evidence="5" type="ORF">A4A59_16230</name>
    <name evidence="4" type="ORF">BMW22_38330</name>
</gene>
<keyword evidence="1 2" id="KW-0238">DNA-binding</keyword>
<evidence type="ECO:0000256" key="2">
    <source>
        <dbReference type="PROSITE-ProRule" id="PRU00335"/>
    </source>
</evidence>
<dbReference type="InterPro" id="IPR036271">
    <property type="entry name" value="Tet_transcr_reg_TetR-rel_C_sf"/>
</dbReference>
<dbReference type="Pfam" id="PF14246">
    <property type="entry name" value="TetR_C_7"/>
    <property type="match status" value="1"/>
</dbReference>
<evidence type="ECO:0000259" key="3">
    <source>
        <dbReference type="PROSITE" id="PS50977"/>
    </source>
</evidence>
<protein>
    <submittedName>
        <fullName evidence="5">TetR family transcriptional regulator</fullName>
    </submittedName>
</protein>
<sequence length="215" mass="24171">MVQNHEIEKKPRGRPQVRCDEDTRSVIIEAANRQFHENGYAAASIAAIAQEAGISTKTLYRLFPTKGDLFSEMITERTERFLLALDPGTLAVADLRQGLERMLMAYGMLTLSVDTITMTRLVISESDRFPEIANAFYEKAVVRTNTLMENWLHKQIDRGLIALDDPHAACGMLRGMMIMEPQRAAMLRQEPPPKIETIAARAKMCTDLFLKGCAL</sequence>
<dbReference type="InterPro" id="IPR009057">
    <property type="entry name" value="Homeodomain-like_sf"/>
</dbReference>
<proteinExistence type="predicted"/>
<dbReference type="PANTHER" id="PTHR30055:SF223">
    <property type="entry name" value="HTH-TYPE TRANSCRIPTIONAL REGULATOR UIDR"/>
    <property type="match status" value="1"/>
</dbReference>
<reference evidence="5" key="1">
    <citation type="submission" date="2016-03" db="EMBL/GenBank/DDBJ databases">
        <title>Microsymbionts genomes from the relict species Vavilovia formosa.</title>
        <authorList>
            <person name="Chirak E."/>
            <person name="Kimeklis A."/>
            <person name="Kopat V."/>
            <person name="Andronov E."/>
        </authorList>
    </citation>
    <scope>NUCLEOTIDE SEQUENCE [LARGE SCALE GENOMIC DNA]</scope>
    <source>
        <strain evidence="5">Vaf12</strain>
    </source>
</reference>
<dbReference type="GO" id="GO:0000976">
    <property type="term" value="F:transcription cis-regulatory region binding"/>
    <property type="evidence" value="ECO:0007669"/>
    <property type="project" value="TreeGrafter"/>
</dbReference>
<dbReference type="SUPFAM" id="SSF46689">
    <property type="entry name" value="Homeodomain-like"/>
    <property type="match status" value="1"/>
</dbReference>
<dbReference type="PRINTS" id="PR00455">
    <property type="entry name" value="HTHTETR"/>
</dbReference>
<dbReference type="SUPFAM" id="SSF48498">
    <property type="entry name" value="Tetracyclin repressor-like, C-terminal domain"/>
    <property type="match status" value="1"/>
</dbReference>
<evidence type="ECO:0000256" key="1">
    <source>
        <dbReference type="ARBA" id="ARBA00023125"/>
    </source>
</evidence>
<evidence type="ECO:0000313" key="6">
    <source>
        <dbReference type="Proteomes" id="UP000183050"/>
    </source>
</evidence>
<evidence type="ECO:0000313" key="5">
    <source>
        <dbReference type="EMBL" id="KZB00850.1"/>
    </source>
</evidence>
<organism evidence="5">
    <name type="scientific">Rhizobium leguminosarum</name>
    <dbReference type="NCBI Taxonomy" id="384"/>
    <lineage>
        <taxon>Bacteria</taxon>
        <taxon>Pseudomonadati</taxon>
        <taxon>Pseudomonadota</taxon>
        <taxon>Alphaproteobacteria</taxon>
        <taxon>Hyphomicrobiales</taxon>
        <taxon>Rhizobiaceae</taxon>
        <taxon>Rhizobium/Agrobacterium group</taxon>
        <taxon>Rhizobium</taxon>
    </lineage>
</organism>
<name>A0A154ILM7_RHILE</name>
<dbReference type="EMBL" id="CP018233">
    <property type="protein sequence ID" value="API57270.1"/>
    <property type="molecule type" value="Genomic_DNA"/>
</dbReference>
<dbReference type="AlphaFoldDB" id="A0A154ILM7"/>
<dbReference type="InterPro" id="IPR001647">
    <property type="entry name" value="HTH_TetR"/>
</dbReference>
<evidence type="ECO:0000313" key="4">
    <source>
        <dbReference type="EMBL" id="API57270.1"/>
    </source>
</evidence>
<reference evidence="4 6" key="2">
    <citation type="submission" date="2016-11" db="EMBL/GenBank/DDBJ databases">
        <title>Rhizobium leguminosarum bv. viciae strain Vaf12 isolated from Vavilovia formosa root nodules from Russia, Dagestan.</title>
        <authorList>
            <person name="Kimeklis A."/>
        </authorList>
    </citation>
    <scope>NUCLEOTIDE SEQUENCE [LARGE SCALE GENOMIC DNA]</scope>
    <source>
        <strain evidence="4 6">Vaf-108</strain>
        <plasmid evidence="6">Plasmid unnamed5</plasmid>
        <plasmid evidence="4">unnamed5</plasmid>
    </source>
</reference>
<dbReference type="PANTHER" id="PTHR30055">
    <property type="entry name" value="HTH-TYPE TRANSCRIPTIONAL REGULATOR RUTR"/>
    <property type="match status" value="1"/>
</dbReference>
<dbReference type="GO" id="GO:0003700">
    <property type="term" value="F:DNA-binding transcription factor activity"/>
    <property type="evidence" value="ECO:0007669"/>
    <property type="project" value="TreeGrafter"/>
</dbReference>
<geneLocation type="plasmid" evidence="4 6">
    <name>unnamed5</name>
</geneLocation>
<dbReference type="Proteomes" id="UP000183050">
    <property type="component" value="Plasmid unnamed5"/>
</dbReference>
<dbReference type="RefSeq" id="WP_062941813.1">
    <property type="nucleotide sequence ID" value="NZ_CP018233.1"/>
</dbReference>
<feature type="DNA-binding region" description="H-T-H motif" evidence="2">
    <location>
        <begin position="44"/>
        <end position="63"/>
    </location>
</feature>
<dbReference type="Gene3D" id="1.10.357.10">
    <property type="entry name" value="Tetracycline Repressor, domain 2"/>
    <property type="match status" value="1"/>
</dbReference>
<accession>A0A154ILM7</accession>
<keyword evidence="4" id="KW-0614">Plasmid</keyword>
<dbReference type="EMBL" id="LVYU01000084">
    <property type="protein sequence ID" value="KZB00850.1"/>
    <property type="molecule type" value="Genomic_DNA"/>
</dbReference>
<dbReference type="InterPro" id="IPR050109">
    <property type="entry name" value="HTH-type_TetR-like_transc_reg"/>
</dbReference>
<feature type="domain" description="HTH tetR-type" evidence="3">
    <location>
        <begin position="21"/>
        <end position="81"/>
    </location>
</feature>